<protein>
    <submittedName>
        <fullName evidence="1">Uncharacterized protein</fullName>
    </submittedName>
</protein>
<name>A0ACB9P2F7_9MYRT</name>
<gene>
    <name evidence="1" type="ORF">MLD38_027658</name>
</gene>
<organism evidence="1 2">
    <name type="scientific">Melastoma candidum</name>
    <dbReference type="NCBI Taxonomy" id="119954"/>
    <lineage>
        <taxon>Eukaryota</taxon>
        <taxon>Viridiplantae</taxon>
        <taxon>Streptophyta</taxon>
        <taxon>Embryophyta</taxon>
        <taxon>Tracheophyta</taxon>
        <taxon>Spermatophyta</taxon>
        <taxon>Magnoliopsida</taxon>
        <taxon>eudicotyledons</taxon>
        <taxon>Gunneridae</taxon>
        <taxon>Pentapetalae</taxon>
        <taxon>rosids</taxon>
        <taxon>malvids</taxon>
        <taxon>Myrtales</taxon>
        <taxon>Melastomataceae</taxon>
        <taxon>Melastomatoideae</taxon>
        <taxon>Melastomateae</taxon>
        <taxon>Melastoma</taxon>
    </lineage>
</organism>
<keyword evidence="2" id="KW-1185">Reference proteome</keyword>
<sequence>MKIHPLPTTKKRNIAIRRPTPSTGSLGKKLRRLPHIFNRVLELPFRSAADVEIEERPEFFRFVAETDGLASSVIAHIVEIHPGLTKIVVRPHREKDEIGFKRTDFLRY</sequence>
<dbReference type="Proteomes" id="UP001057402">
    <property type="component" value="Chromosome 7"/>
</dbReference>
<accession>A0ACB9P2F7</accession>
<evidence type="ECO:0000313" key="1">
    <source>
        <dbReference type="EMBL" id="KAI4343120.1"/>
    </source>
</evidence>
<comment type="caution">
    <text evidence="1">The sequence shown here is derived from an EMBL/GenBank/DDBJ whole genome shotgun (WGS) entry which is preliminary data.</text>
</comment>
<reference evidence="2" key="1">
    <citation type="journal article" date="2023" name="Front. Plant Sci.">
        <title>Chromosomal-level genome assembly of Melastoma candidum provides insights into trichome evolution.</title>
        <authorList>
            <person name="Zhong Y."/>
            <person name="Wu W."/>
            <person name="Sun C."/>
            <person name="Zou P."/>
            <person name="Liu Y."/>
            <person name="Dai S."/>
            <person name="Zhou R."/>
        </authorList>
    </citation>
    <scope>NUCLEOTIDE SEQUENCE [LARGE SCALE GENOMIC DNA]</scope>
</reference>
<proteinExistence type="predicted"/>
<evidence type="ECO:0000313" key="2">
    <source>
        <dbReference type="Proteomes" id="UP001057402"/>
    </source>
</evidence>
<dbReference type="EMBL" id="CM042886">
    <property type="protein sequence ID" value="KAI4343120.1"/>
    <property type="molecule type" value="Genomic_DNA"/>
</dbReference>